<proteinExistence type="predicted"/>
<organism evidence="1 2">
    <name type="scientific">Ensete ventricosum</name>
    <name type="common">Abyssinian banana</name>
    <name type="synonym">Musa ensete</name>
    <dbReference type="NCBI Taxonomy" id="4639"/>
    <lineage>
        <taxon>Eukaryota</taxon>
        <taxon>Viridiplantae</taxon>
        <taxon>Streptophyta</taxon>
        <taxon>Embryophyta</taxon>
        <taxon>Tracheophyta</taxon>
        <taxon>Spermatophyta</taxon>
        <taxon>Magnoliopsida</taxon>
        <taxon>Liliopsida</taxon>
        <taxon>Zingiberales</taxon>
        <taxon>Musaceae</taxon>
        <taxon>Ensete</taxon>
    </lineage>
</organism>
<evidence type="ECO:0000313" key="2">
    <source>
        <dbReference type="Proteomes" id="UP000287651"/>
    </source>
</evidence>
<reference evidence="1 2" key="1">
    <citation type="journal article" date="2014" name="Agronomy (Basel)">
        <title>A Draft Genome Sequence for Ensete ventricosum, the Drought-Tolerant Tree Against Hunger.</title>
        <authorList>
            <person name="Harrison J."/>
            <person name="Moore K.A."/>
            <person name="Paszkiewicz K."/>
            <person name="Jones T."/>
            <person name="Grant M."/>
            <person name="Ambacheew D."/>
            <person name="Muzemil S."/>
            <person name="Studholme D.J."/>
        </authorList>
    </citation>
    <scope>NUCLEOTIDE SEQUENCE [LARGE SCALE GENOMIC DNA]</scope>
</reference>
<dbReference type="Proteomes" id="UP000287651">
    <property type="component" value="Unassembled WGS sequence"/>
</dbReference>
<name>A0A427B117_ENSVE</name>
<gene>
    <name evidence="1" type="ORF">B296_00015948</name>
</gene>
<sequence>MVRYCQVLIYQILEKLKHLPFYPRRELPKESEELQLSQLNVHSRHWSWLPLLMLKLLNHPNQKEVCWRRYCKVATLKSKIDAAAIPAAIKADLRAKTSQLEVHIHVIKSFVSLDSSE</sequence>
<evidence type="ECO:0000313" key="1">
    <source>
        <dbReference type="EMBL" id="RRT82203.1"/>
    </source>
</evidence>
<dbReference type="EMBL" id="AMZH03000742">
    <property type="protein sequence ID" value="RRT82203.1"/>
    <property type="molecule type" value="Genomic_DNA"/>
</dbReference>
<protein>
    <submittedName>
        <fullName evidence="1">Uncharacterized protein</fullName>
    </submittedName>
</protein>
<accession>A0A427B117</accession>
<dbReference type="AlphaFoldDB" id="A0A427B117"/>
<comment type="caution">
    <text evidence="1">The sequence shown here is derived from an EMBL/GenBank/DDBJ whole genome shotgun (WGS) entry which is preliminary data.</text>
</comment>